<dbReference type="Gene3D" id="1.10.443.10">
    <property type="entry name" value="Intergrase catalytic core"/>
    <property type="match status" value="1"/>
</dbReference>
<keyword evidence="7" id="KW-1185">Reference proteome</keyword>
<evidence type="ECO:0000256" key="1">
    <source>
        <dbReference type="ARBA" id="ARBA00008857"/>
    </source>
</evidence>
<evidence type="ECO:0000313" key="7">
    <source>
        <dbReference type="Proteomes" id="UP000241803"/>
    </source>
</evidence>
<keyword evidence="4" id="KW-0233">DNA recombination</keyword>
<keyword evidence="3" id="KW-0238">DNA-binding</keyword>
<dbReference type="GO" id="GO:0003677">
    <property type="term" value="F:DNA binding"/>
    <property type="evidence" value="ECO:0007669"/>
    <property type="project" value="UniProtKB-KW"/>
</dbReference>
<name>A0A2T3LEC1_9GAMM</name>
<evidence type="ECO:0000313" key="6">
    <source>
        <dbReference type="EMBL" id="PSV49733.1"/>
    </source>
</evidence>
<evidence type="ECO:0000259" key="5">
    <source>
        <dbReference type="PROSITE" id="PS51898"/>
    </source>
</evidence>
<proteinExistence type="inferred from homology"/>
<dbReference type="PANTHER" id="PTHR30349">
    <property type="entry name" value="PHAGE INTEGRASE-RELATED"/>
    <property type="match status" value="1"/>
</dbReference>
<dbReference type="InterPro" id="IPR010998">
    <property type="entry name" value="Integrase_recombinase_N"/>
</dbReference>
<dbReference type="GO" id="GO:0006310">
    <property type="term" value="P:DNA recombination"/>
    <property type="evidence" value="ECO:0007669"/>
    <property type="project" value="UniProtKB-KW"/>
</dbReference>
<dbReference type="PROSITE" id="PS51898">
    <property type="entry name" value="TYR_RECOMBINASE"/>
    <property type="match status" value="1"/>
</dbReference>
<evidence type="ECO:0000256" key="2">
    <source>
        <dbReference type="ARBA" id="ARBA00022908"/>
    </source>
</evidence>
<dbReference type="InterPro" id="IPR002104">
    <property type="entry name" value="Integrase_catalytic"/>
</dbReference>
<accession>A0A2T3LEC1</accession>
<dbReference type="InterPro" id="IPR022000">
    <property type="entry name" value="Min27-like_integrase_DNA_bind"/>
</dbReference>
<dbReference type="Proteomes" id="UP000241803">
    <property type="component" value="Unassembled WGS sequence"/>
</dbReference>
<dbReference type="EMBL" id="PYOC01000001">
    <property type="protein sequence ID" value="PSV49733.1"/>
    <property type="molecule type" value="Genomic_DNA"/>
</dbReference>
<comment type="similarity">
    <text evidence="1">Belongs to the 'phage' integrase family.</text>
</comment>
<evidence type="ECO:0000256" key="4">
    <source>
        <dbReference type="ARBA" id="ARBA00023172"/>
    </source>
</evidence>
<gene>
    <name evidence="6" type="ORF">C9J47_03995</name>
</gene>
<dbReference type="InterPro" id="IPR011010">
    <property type="entry name" value="DNA_brk_join_enz"/>
</dbReference>
<dbReference type="Pfam" id="PF00589">
    <property type="entry name" value="Phage_integrase"/>
    <property type="match status" value="1"/>
</dbReference>
<dbReference type="AlphaFoldDB" id="A0A2T3LEC1"/>
<dbReference type="InterPro" id="IPR050090">
    <property type="entry name" value="Tyrosine_recombinase_XerCD"/>
</dbReference>
<dbReference type="InterPro" id="IPR013762">
    <property type="entry name" value="Integrase-like_cat_sf"/>
</dbReference>
<dbReference type="SUPFAM" id="SSF56349">
    <property type="entry name" value="DNA breaking-rejoining enzymes"/>
    <property type="match status" value="1"/>
</dbReference>
<protein>
    <recommendedName>
        <fullName evidence="5">Tyr recombinase domain-containing protein</fullName>
    </recommendedName>
</protein>
<dbReference type="Pfam" id="PF12167">
    <property type="entry name" value="Arm-DNA-bind_2"/>
    <property type="match status" value="1"/>
</dbReference>
<keyword evidence="2" id="KW-0229">DNA integration</keyword>
<organism evidence="6 7">
    <name type="scientific">Photobacterium indicum</name>
    <dbReference type="NCBI Taxonomy" id="81447"/>
    <lineage>
        <taxon>Bacteria</taxon>
        <taxon>Pseudomonadati</taxon>
        <taxon>Pseudomonadota</taxon>
        <taxon>Gammaproteobacteria</taxon>
        <taxon>Vibrionales</taxon>
        <taxon>Vibrionaceae</taxon>
        <taxon>Photobacterium</taxon>
    </lineage>
</organism>
<sequence>MNFTYHSKLTKRTLKMRPTAANLLRAFLIRCEIVASIEKGEFDLEEFDRSRDTNKIRKETKKIETVKFYLKQFIFLESHKLSLAAIRDYTSRANGLSKEIGELPIRKLTPSKVKELFSGNYSKFSNKYKNHHVTVIRGAIRTARESGVDLKFTEDDFPCYKFTVPEPNPMEYKDLDSLMELTAEDDYIMHSFIFANLTGVRPSELAGLDRGSVDIENGTVTIDKAITLKRKFKVPKSKSSERTISLSETALFHAKMIFEYSPEVKPYDIVVIQRDNNEEKTVSFNPLIVNSNTNKHFHDLRKLNMKIKDKMTKLGFRYIPLCFARHSFASNALSLGAPAFSVANDMGHSNPALLEKHYAKFISTKPSAGVIDDYFSKKRRGKK</sequence>
<dbReference type="PANTHER" id="PTHR30349:SF41">
    <property type="entry name" value="INTEGRASE_RECOMBINASE PROTEIN MJ0367-RELATED"/>
    <property type="match status" value="1"/>
</dbReference>
<dbReference type="Gene3D" id="1.10.150.130">
    <property type="match status" value="1"/>
</dbReference>
<dbReference type="GO" id="GO:0015074">
    <property type="term" value="P:DNA integration"/>
    <property type="evidence" value="ECO:0007669"/>
    <property type="project" value="UniProtKB-KW"/>
</dbReference>
<evidence type="ECO:0000256" key="3">
    <source>
        <dbReference type="ARBA" id="ARBA00023125"/>
    </source>
</evidence>
<comment type="caution">
    <text evidence="6">The sequence shown here is derived from an EMBL/GenBank/DDBJ whole genome shotgun (WGS) entry which is preliminary data.</text>
</comment>
<reference evidence="6 7" key="1">
    <citation type="submission" date="2018-03" db="EMBL/GenBank/DDBJ databases">
        <title>Whole genome sequencing of Histamine producing bacteria.</title>
        <authorList>
            <person name="Butler K."/>
        </authorList>
    </citation>
    <scope>NUCLEOTIDE SEQUENCE [LARGE SCALE GENOMIC DNA]</scope>
    <source>
        <strain evidence="6 7">ATCC 19614</strain>
    </source>
</reference>
<feature type="domain" description="Tyr recombinase" evidence="5">
    <location>
        <begin position="165"/>
        <end position="372"/>
    </location>
</feature>